<reference evidence="4" key="2">
    <citation type="submission" date="2006-01" db="EMBL/GenBank/DDBJ databases">
        <authorList>
            <person name="Genoscope"/>
        </authorList>
    </citation>
    <scope>NUCLEOTIDE SEQUENCE</scope>
</reference>
<feature type="domain" description="N-acetyltransferase" evidence="3">
    <location>
        <begin position="14"/>
        <end position="160"/>
    </location>
</feature>
<dbReference type="Gene3D" id="3.90.70.10">
    <property type="entry name" value="Cysteine proteinases"/>
    <property type="match status" value="1"/>
</dbReference>
<dbReference type="SUPFAM" id="SSF55729">
    <property type="entry name" value="Acyl-CoA N-acyltransferases (Nat)"/>
    <property type="match status" value="1"/>
</dbReference>
<proteinExistence type="predicted"/>
<dbReference type="InterPro" id="IPR000182">
    <property type="entry name" value="GNAT_dom"/>
</dbReference>
<dbReference type="InterPro" id="IPR016181">
    <property type="entry name" value="Acyl_CoA_acyltransferase"/>
</dbReference>
<dbReference type="InterPro" id="IPR050680">
    <property type="entry name" value="YpeA/RimI_acetyltransf"/>
</dbReference>
<accession>Q1Q0J2</accession>
<dbReference type="Gene3D" id="3.40.630.30">
    <property type="match status" value="1"/>
</dbReference>
<evidence type="ECO:0000313" key="4">
    <source>
        <dbReference type="EMBL" id="CAJ73516.1"/>
    </source>
</evidence>
<keyword evidence="1" id="KW-0808">Transferase</keyword>
<evidence type="ECO:0000259" key="3">
    <source>
        <dbReference type="PROSITE" id="PS51186"/>
    </source>
</evidence>
<dbReference type="Pfam" id="PF11814">
    <property type="entry name" value="DUF3335"/>
    <property type="match status" value="1"/>
</dbReference>
<keyword evidence="2" id="KW-0012">Acyltransferase</keyword>
<name>Q1Q0J2_KUEST</name>
<reference evidence="4" key="1">
    <citation type="journal article" date="2006" name="Nature">
        <title>Deciphering the evolution and metabolism of an anammox bacterium from a community genome.</title>
        <authorList>
            <person name="Strous M."/>
            <person name="Pelletier E."/>
            <person name="Mangenot S."/>
            <person name="Rattei T."/>
            <person name="Lehner A."/>
            <person name="Taylor M.W."/>
            <person name="Horn M."/>
            <person name="Daims H."/>
            <person name="Bartol-Mavel D."/>
            <person name="Wincker P."/>
            <person name="Barbe V."/>
            <person name="Fonknechten N."/>
            <person name="Vallenet D."/>
            <person name="Segurens B."/>
            <person name="Schenowitz-Truong C."/>
            <person name="Medigue C."/>
            <person name="Collingro A."/>
            <person name="Snel B."/>
            <person name="Dutilh B.E."/>
            <person name="OpDenCamp H.J.M."/>
            <person name="vanDerDrift C."/>
            <person name="Cirpus I."/>
            <person name="vanDePas-Schoonen K.T."/>
            <person name="Harhangi H.R."/>
            <person name="vanNiftrik L."/>
            <person name="Schmid M."/>
            <person name="Keltjens J."/>
            <person name="vanDeVossenberg J."/>
            <person name="Kartal B."/>
            <person name="Meier H."/>
            <person name="Frishman D."/>
            <person name="Huynen M.A."/>
            <person name="Mewes H."/>
            <person name="Weissenbach J."/>
            <person name="Jetten M.S.M."/>
            <person name="Wagner M."/>
            <person name="LePaslier D."/>
        </authorList>
    </citation>
    <scope>NUCLEOTIDE SEQUENCE</scope>
</reference>
<organism evidence="4">
    <name type="scientific">Kuenenia stuttgartiensis</name>
    <dbReference type="NCBI Taxonomy" id="174633"/>
    <lineage>
        <taxon>Bacteria</taxon>
        <taxon>Pseudomonadati</taxon>
        <taxon>Planctomycetota</taxon>
        <taxon>Candidatus Brocadiia</taxon>
        <taxon>Candidatus Brocadiales</taxon>
        <taxon>Candidatus Brocadiaceae</taxon>
        <taxon>Candidatus Kuenenia</taxon>
    </lineage>
</organism>
<evidence type="ECO:0000256" key="1">
    <source>
        <dbReference type="ARBA" id="ARBA00022679"/>
    </source>
</evidence>
<gene>
    <name evidence="4" type="ORF">kuste2765</name>
</gene>
<dbReference type="CDD" id="cd04301">
    <property type="entry name" value="NAT_SF"/>
    <property type="match status" value="1"/>
</dbReference>
<dbReference type="AlphaFoldDB" id="Q1Q0J2"/>
<dbReference type="PANTHER" id="PTHR43420">
    <property type="entry name" value="ACETYLTRANSFERASE"/>
    <property type="match status" value="1"/>
</dbReference>
<dbReference type="Pfam" id="PF00583">
    <property type="entry name" value="Acetyltransf_1"/>
    <property type="match status" value="1"/>
</dbReference>
<dbReference type="GO" id="GO:0016747">
    <property type="term" value="F:acyltransferase activity, transferring groups other than amino-acyl groups"/>
    <property type="evidence" value="ECO:0007669"/>
    <property type="project" value="InterPro"/>
</dbReference>
<sequence length="383" mass="44438">MISFTYFTGINCFYMIQEITLEHLDELEELENKSFATDRLSRRNFRYLLTKANAITLAEIVDNAIRGYSIILYNTGTSLARLYSFAVDPDFRNQGIGKQLLEASEKAAIDYDCISMRLEVREDNYNAIQFYKKNGYKQIGVIDDYYEDHMDAIRFEKLLAPHLKLEMVHVPYYRQTLDFTCGPSVLMMAMKALDTSVEINRQMELRIWRESTTIFMTSGYGGCGPYGLALAAFRRGFDVEVYVNESSAFFIDSVRSPYKKEVIQLVQEDLLEELSQLPIELKYKTLSVSEIQEKFDKGGIPIVLISSYRIYREKFPHWVVVTGFDEKYIYVHDPFVDVEVYKTETDCINMPILKKDFERMAKYGKSGQKSVIIVKKKKANILS</sequence>
<dbReference type="EMBL" id="CT573071">
    <property type="protein sequence ID" value="CAJ73516.1"/>
    <property type="molecule type" value="Genomic_DNA"/>
</dbReference>
<dbReference type="InterPro" id="IPR021770">
    <property type="entry name" value="DUF3335"/>
</dbReference>
<dbReference type="PROSITE" id="PS51186">
    <property type="entry name" value="GNAT"/>
    <property type="match status" value="1"/>
</dbReference>
<evidence type="ECO:0000256" key="2">
    <source>
        <dbReference type="ARBA" id="ARBA00023315"/>
    </source>
</evidence>
<protein>
    <recommendedName>
        <fullName evidence="3">N-acetyltransferase domain-containing protein</fullName>
    </recommendedName>
</protein>